<evidence type="ECO:0000256" key="5">
    <source>
        <dbReference type="ARBA" id="ARBA00023015"/>
    </source>
</evidence>
<evidence type="ECO:0000256" key="8">
    <source>
        <dbReference type="PROSITE-ProRule" id="PRU00027"/>
    </source>
</evidence>
<evidence type="ECO:0000313" key="12">
    <source>
        <dbReference type="Proteomes" id="UP000570016"/>
    </source>
</evidence>
<proteinExistence type="predicted"/>
<dbReference type="Proteomes" id="UP000570016">
    <property type="component" value="Unassembled WGS sequence"/>
</dbReference>
<dbReference type="PROSITE" id="PS50808">
    <property type="entry name" value="ZF_BED"/>
    <property type="match status" value="1"/>
</dbReference>
<keyword evidence="7" id="KW-0539">Nucleus</keyword>
<comment type="subcellular location">
    <subcellularLocation>
        <location evidence="1">Nucleus</location>
    </subcellularLocation>
</comment>
<feature type="domain" description="BED-type" evidence="10">
    <location>
        <begin position="19"/>
        <end position="62"/>
    </location>
</feature>
<evidence type="ECO:0000313" key="11">
    <source>
        <dbReference type="EMBL" id="NWW93358.1"/>
    </source>
</evidence>
<dbReference type="GO" id="GO:0009791">
    <property type="term" value="P:post-embryonic development"/>
    <property type="evidence" value="ECO:0007669"/>
    <property type="project" value="UniProtKB-ARBA"/>
</dbReference>
<feature type="non-terminal residue" evidence="11">
    <location>
        <position position="1"/>
    </location>
</feature>
<protein>
    <submittedName>
        <fullName evidence="11">RSLE3 protein</fullName>
    </submittedName>
</protein>
<comment type="caution">
    <text evidence="11">The sequence shown here is derived from an EMBL/GenBank/DDBJ whole genome shotgun (WGS) entry which is preliminary data.</text>
</comment>
<keyword evidence="4" id="KW-0862">Zinc</keyword>
<feature type="compositionally biased region" description="Basic and acidic residues" evidence="9">
    <location>
        <begin position="71"/>
        <end position="93"/>
    </location>
</feature>
<gene>
    <name evidence="11" type="ORF">RHYJUB_R15211</name>
</gene>
<organism evidence="11 12">
    <name type="scientific">Rhynochetos jubatus</name>
    <name type="common">kagu</name>
    <dbReference type="NCBI Taxonomy" id="54386"/>
    <lineage>
        <taxon>Eukaryota</taxon>
        <taxon>Metazoa</taxon>
        <taxon>Chordata</taxon>
        <taxon>Craniata</taxon>
        <taxon>Vertebrata</taxon>
        <taxon>Euteleostomi</taxon>
        <taxon>Archelosauria</taxon>
        <taxon>Archosauria</taxon>
        <taxon>Dinosauria</taxon>
        <taxon>Saurischia</taxon>
        <taxon>Theropoda</taxon>
        <taxon>Coelurosauria</taxon>
        <taxon>Aves</taxon>
        <taxon>Neognathae</taxon>
        <taxon>Neoaves</taxon>
        <taxon>Phaethontimorphae</taxon>
        <taxon>Eurypygiformes</taxon>
        <taxon>Rhynochetidae</taxon>
        <taxon>Rhynochetos</taxon>
    </lineage>
</organism>
<accession>A0A7K6S612</accession>
<reference evidence="11 12" key="1">
    <citation type="submission" date="2019-09" db="EMBL/GenBank/DDBJ databases">
        <title>Bird 10,000 Genomes (B10K) Project - Family phase.</title>
        <authorList>
            <person name="Zhang G."/>
        </authorList>
    </citation>
    <scope>NUCLEOTIDE SEQUENCE [LARGE SCALE GENOMIC DNA]</scope>
    <source>
        <strain evidence="11">B10K-DU-029-58</strain>
        <tissue evidence="11">Muscle</tissue>
    </source>
</reference>
<dbReference type="GO" id="GO:0005634">
    <property type="term" value="C:nucleus"/>
    <property type="evidence" value="ECO:0007669"/>
    <property type="project" value="UniProtKB-SubCell"/>
</dbReference>
<keyword evidence="12" id="KW-1185">Reference proteome</keyword>
<keyword evidence="6" id="KW-0804">Transcription</keyword>
<feature type="non-terminal residue" evidence="11">
    <location>
        <position position="270"/>
    </location>
</feature>
<evidence type="ECO:0000256" key="1">
    <source>
        <dbReference type="ARBA" id="ARBA00004123"/>
    </source>
</evidence>
<evidence type="ECO:0000256" key="7">
    <source>
        <dbReference type="ARBA" id="ARBA00023242"/>
    </source>
</evidence>
<dbReference type="InterPro" id="IPR003656">
    <property type="entry name" value="Znf_BED"/>
</dbReference>
<dbReference type="SMART" id="SM00614">
    <property type="entry name" value="ZnF_BED"/>
    <property type="match status" value="1"/>
</dbReference>
<dbReference type="SUPFAM" id="SSF57667">
    <property type="entry name" value="beta-beta-alpha zinc fingers"/>
    <property type="match status" value="1"/>
</dbReference>
<dbReference type="AlphaFoldDB" id="A0A7K6S612"/>
<keyword evidence="3 8" id="KW-0863">Zinc-finger</keyword>
<dbReference type="EMBL" id="VZRY01004776">
    <property type="protein sequence ID" value="NWW93358.1"/>
    <property type="molecule type" value="Genomic_DNA"/>
</dbReference>
<dbReference type="OrthoDB" id="1607513at2759"/>
<dbReference type="GO" id="GO:0008270">
    <property type="term" value="F:zinc ion binding"/>
    <property type="evidence" value="ECO:0007669"/>
    <property type="project" value="UniProtKB-KW"/>
</dbReference>
<dbReference type="Pfam" id="PF02892">
    <property type="entry name" value="zf-BED"/>
    <property type="match status" value="1"/>
</dbReference>
<dbReference type="PANTHER" id="PTHR46481">
    <property type="entry name" value="ZINC FINGER BED DOMAIN-CONTAINING PROTEIN 4"/>
    <property type="match status" value="1"/>
</dbReference>
<evidence type="ECO:0000256" key="3">
    <source>
        <dbReference type="ARBA" id="ARBA00022771"/>
    </source>
</evidence>
<evidence type="ECO:0000256" key="6">
    <source>
        <dbReference type="ARBA" id="ARBA00023163"/>
    </source>
</evidence>
<sequence>RRKRGWEGGGGGGTSYADRRKSKVWNYYRKSGDAYVECNVCKKQLSFHNSTTTMREHLARKHGIRDAPLAHPKDEGGGDGERAARETGGENPRRAAAAAYPVGADSGSEALAELVLGLVFRDLHPLTVVKDRGFGLLVGYLEPGARLPTPAQLGEALRRRYGCVRQRLERYLRTAQAVTLSAERWRSSLGQTYVTLAANLVDGEWRRARCALETRPAPYDGGDSREGFGAVLSAFGLAGKTLFCVTDDGEAGEAGGSELGCAARTLQLCV</sequence>
<feature type="region of interest" description="Disordered" evidence="9">
    <location>
        <begin position="61"/>
        <end position="96"/>
    </location>
</feature>
<evidence type="ECO:0000256" key="9">
    <source>
        <dbReference type="SAM" id="MobiDB-lite"/>
    </source>
</evidence>
<dbReference type="InterPro" id="IPR052035">
    <property type="entry name" value="ZnF_BED_domain_contain"/>
</dbReference>
<evidence type="ECO:0000259" key="10">
    <source>
        <dbReference type="PROSITE" id="PS50808"/>
    </source>
</evidence>
<dbReference type="InterPro" id="IPR036236">
    <property type="entry name" value="Znf_C2H2_sf"/>
</dbReference>
<dbReference type="SUPFAM" id="SSF140996">
    <property type="entry name" value="Hermes dimerisation domain"/>
    <property type="match status" value="1"/>
</dbReference>
<keyword evidence="2" id="KW-0479">Metal-binding</keyword>
<keyword evidence="5" id="KW-0805">Transcription regulation</keyword>
<dbReference type="GO" id="GO:0003677">
    <property type="term" value="F:DNA binding"/>
    <property type="evidence" value="ECO:0007669"/>
    <property type="project" value="InterPro"/>
</dbReference>
<dbReference type="PANTHER" id="PTHR46481:SF10">
    <property type="entry name" value="ZINC FINGER BED DOMAIN-CONTAINING PROTEIN 39"/>
    <property type="match status" value="1"/>
</dbReference>
<name>A0A7K6S612_9AVES</name>
<evidence type="ECO:0000256" key="2">
    <source>
        <dbReference type="ARBA" id="ARBA00022723"/>
    </source>
</evidence>
<evidence type="ECO:0000256" key="4">
    <source>
        <dbReference type="ARBA" id="ARBA00022833"/>
    </source>
</evidence>